<proteinExistence type="predicted"/>
<organism evidence="1 2">
    <name type="scientific">Trichonephila clavata</name>
    <name type="common">Joro spider</name>
    <name type="synonym">Nephila clavata</name>
    <dbReference type="NCBI Taxonomy" id="2740835"/>
    <lineage>
        <taxon>Eukaryota</taxon>
        <taxon>Metazoa</taxon>
        <taxon>Ecdysozoa</taxon>
        <taxon>Arthropoda</taxon>
        <taxon>Chelicerata</taxon>
        <taxon>Arachnida</taxon>
        <taxon>Araneae</taxon>
        <taxon>Araneomorphae</taxon>
        <taxon>Entelegynae</taxon>
        <taxon>Araneoidea</taxon>
        <taxon>Nephilidae</taxon>
        <taxon>Trichonephila</taxon>
    </lineage>
</organism>
<dbReference type="OrthoDB" id="10274511at2759"/>
<name>A0A8X6GI08_TRICU</name>
<gene>
    <name evidence="1" type="ORF">TNCT_186801</name>
</gene>
<keyword evidence="2" id="KW-1185">Reference proteome</keyword>
<comment type="caution">
    <text evidence="1">The sequence shown here is derived from an EMBL/GenBank/DDBJ whole genome shotgun (WGS) entry which is preliminary data.</text>
</comment>
<protein>
    <submittedName>
        <fullName evidence="1">Uncharacterized protein</fullName>
    </submittedName>
</protein>
<reference evidence="1" key="1">
    <citation type="submission" date="2020-07" db="EMBL/GenBank/DDBJ databases">
        <title>Multicomponent nature underlies the extraordinary mechanical properties of spider dragline silk.</title>
        <authorList>
            <person name="Kono N."/>
            <person name="Nakamura H."/>
            <person name="Mori M."/>
            <person name="Yoshida Y."/>
            <person name="Ohtoshi R."/>
            <person name="Malay A.D."/>
            <person name="Moran D.A.P."/>
            <person name="Tomita M."/>
            <person name="Numata K."/>
            <person name="Arakawa K."/>
        </authorList>
    </citation>
    <scope>NUCLEOTIDE SEQUENCE</scope>
</reference>
<dbReference type="AlphaFoldDB" id="A0A8X6GI08"/>
<evidence type="ECO:0000313" key="1">
    <source>
        <dbReference type="EMBL" id="GFR05146.1"/>
    </source>
</evidence>
<dbReference type="Proteomes" id="UP000887116">
    <property type="component" value="Unassembled WGS sequence"/>
</dbReference>
<dbReference type="EMBL" id="BMAO01005980">
    <property type="protein sequence ID" value="GFR05146.1"/>
    <property type="molecule type" value="Genomic_DNA"/>
</dbReference>
<sequence>MAALARWRNNRRKCPIVTIRTHCSIMGQLLRLRKAAFRLSTTRAPPTFVLVNGFKVKVESWVEKLLEIYAEVF</sequence>
<evidence type="ECO:0000313" key="2">
    <source>
        <dbReference type="Proteomes" id="UP000887116"/>
    </source>
</evidence>
<accession>A0A8X6GI08</accession>